<dbReference type="CDD" id="cd00093">
    <property type="entry name" value="HTH_XRE"/>
    <property type="match status" value="1"/>
</dbReference>
<dbReference type="AlphaFoldDB" id="A0A849C4V8"/>
<name>A0A849C4V8_9NOCA</name>
<gene>
    <name evidence="2" type="ORF">HLB23_13340</name>
</gene>
<reference evidence="2 3" key="1">
    <citation type="submission" date="2020-05" db="EMBL/GenBank/DDBJ databases">
        <title>MicrobeNet Type strains.</title>
        <authorList>
            <person name="Nicholson A.C."/>
        </authorList>
    </citation>
    <scope>NUCLEOTIDE SEQUENCE [LARGE SCALE GENOMIC DNA]</scope>
    <source>
        <strain evidence="2 3">JCM 3224</strain>
    </source>
</reference>
<comment type="caution">
    <text evidence="2">The sequence shown here is derived from an EMBL/GenBank/DDBJ whole genome shotgun (WGS) entry which is preliminary data.</text>
</comment>
<dbReference type="InterPro" id="IPR041413">
    <property type="entry name" value="MLTR_LBD"/>
</dbReference>
<dbReference type="Gene3D" id="1.10.260.40">
    <property type="entry name" value="lambda repressor-like DNA-binding domains"/>
    <property type="match status" value="1"/>
</dbReference>
<evidence type="ECO:0000313" key="2">
    <source>
        <dbReference type="EMBL" id="NNH70837.1"/>
    </source>
</evidence>
<keyword evidence="3" id="KW-1185">Reference proteome</keyword>
<dbReference type="Gene3D" id="3.30.450.180">
    <property type="match status" value="1"/>
</dbReference>
<dbReference type="SMART" id="SM00530">
    <property type="entry name" value="HTH_XRE"/>
    <property type="match status" value="1"/>
</dbReference>
<dbReference type="RefSeq" id="WP_067523302.1">
    <property type="nucleotide sequence ID" value="NZ_JABELX010000004.1"/>
</dbReference>
<accession>A0A849C4V8</accession>
<evidence type="ECO:0000259" key="1">
    <source>
        <dbReference type="PROSITE" id="PS50943"/>
    </source>
</evidence>
<dbReference type="PANTHER" id="PTHR35010">
    <property type="entry name" value="BLL4672 PROTEIN-RELATED"/>
    <property type="match status" value="1"/>
</dbReference>
<dbReference type="Proteomes" id="UP000586827">
    <property type="component" value="Unassembled WGS sequence"/>
</dbReference>
<sequence>MSGPHMAIAGYLRERREAERMTRTELATRAGISEGLIQKLEQGIRPPTPTALNILFEALGVPPVFRDYAAIVLQPELTTISDAGLVPSRAELVFLESVPHPACYVTTPAQDIVATNTAYARAFPGQEPGTNIIAWMLLDPRARVAVDDWEREAHVMVQAFRHMAPGITAPERIAEIIRLVERSPDWHRLWSTDIPPADMVPRPLRIRPVDDGAWTAMHAHLLRCALPRRDWRMFCLVPISTPL</sequence>
<evidence type="ECO:0000313" key="3">
    <source>
        <dbReference type="Proteomes" id="UP000586827"/>
    </source>
</evidence>
<organism evidence="2 3">
    <name type="scientific">Nocardia uniformis</name>
    <dbReference type="NCBI Taxonomy" id="53432"/>
    <lineage>
        <taxon>Bacteria</taxon>
        <taxon>Bacillati</taxon>
        <taxon>Actinomycetota</taxon>
        <taxon>Actinomycetes</taxon>
        <taxon>Mycobacteriales</taxon>
        <taxon>Nocardiaceae</taxon>
        <taxon>Nocardia</taxon>
    </lineage>
</organism>
<dbReference type="EMBL" id="JABELX010000004">
    <property type="protein sequence ID" value="NNH70837.1"/>
    <property type="molecule type" value="Genomic_DNA"/>
</dbReference>
<dbReference type="InterPro" id="IPR001387">
    <property type="entry name" value="Cro/C1-type_HTH"/>
</dbReference>
<dbReference type="InterPro" id="IPR010982">
    <property type="entry name" value="Lambda_DNA-bd_dom_sf"/>
</dbReference>
<dbReference type="PROSITE" id="PS50943">
    <property type="entry name" value="HTH_CROC1"/>
    <property type="match status" value="1"/>
</dbReference>
<proteinExistence type="predicted"/>
<dbReference type="PANTHER" id="PTHR35010:SF2">
    <property type="entry name" value="BLL4672 PROTEIN"/>
    <property type="match status" value="1"/>
</dbReference>
<dbReference type="Pfam" id="PF13560">
    <property type="entry name" value="HTH_31"/>
    <property type="match status" value="1"/>
</dbReference>
<dbReference type="Pfam" id="PF17765">
    <property type="entry name" value="MLTR_LBD"/>
    <property type="match status" value="1"/>
</dbReference>
<protein>
    <submittedName>
        <fullName evidence="2">Helix-turn-helix transcriptional regulator</fullName>
    </submittedName>
</protein>
<feature type="domain" description="HTH cro/C1-type" evidence="1">
    <location>
        <begin position="12"/>
        <end position="66"/>
    </location>
</feature>
<dbReference type="SUPFAM" id="SSF47413">
    <property type="entry name" value="lambda repressor-like DNA-binding domains"/>
    <property type="match status" value="1"/>
</dbReference>
<dbReference type="GO" id="GO:0003677">
    <property type="term" value="F:DNA binding"/>
    <property type="evidence" value="ECO:0007669"/>
    <property type="project" value="InterPro"/>
</dbReference>